<dbReference type="InterPro" id="IPR006935">
    <property type="entry name" value="Helicase/UvrB_N"/>
</dbReference>
<dbReference type="InterPro" id="IPR001736">
    <property type="entry name" value="PLipase_D/transphosphatidylase"/>
</dbReference>
<dbReference type="InterPro" id="IPR014001">
    <property type="entry name" value="Helicase_ATP-bd"/>
</dbReference>
<dbReference type="RefSeq" id="WP_244055318.1">
    <property type="nucleotide sequence ID" value="NZ_BQXH01000010.1"/>
</dbReference>
<organism evidence="4 5">
    <name type="scientific">Ligilactobacillus pabuli</name>
    <dbReference type="NCBI Taxonomy" id="2886039"/>
    <lineage>
        <taxon>Bacteria</taxon>
        <taxon>Bacillati</taxon>
        <taxon>Bacillota</taxon>
        <taxon>Bacilli</taxon>
        <taxon>Lactobacillales</taxon>
        <taxon>Lactobacillaceae</taxon>
        <taxon>Ligilactobacillus</taxon>
    </lineage>
</organism>
<gene>
    <name evidence="4" type="primary">ssl</name>
    <name evidence="4" type="ORF">LPAF129_12670</name>
</gene>
<dbReference type="InterPro" id="IPR001650">
    <property type="entry name" value="Helicase_C-like"/>
</dbReference>
<dbReference type="Pfam" id="PF04851">
    <property type="entry name" value="ResIII"/>
    <property type="match status" value="1"/>
</dbReference>
<dbReference type="CDD" id="cd18032">
    <property type="entry name" value="DEXHc_RE_I_III_res"/>
    <property type="match status" value="1"/>
</dbReference>
<dbReference type="Pfam" id="PF13091">
    <property type="entry name" value="PLDc_2"/>
    <property type="match status" value="1"/>
</dbReference>
<keyword evidence="5" id="KW-1185">Reference proteome</keyword>
<feature type="domain" description="Helicase C-terminal" evidence="3">
    <location>
        <begin position="431"/>
        <end position="581"/>
    </location>
</feature>
<evidence type="ECO:0000259" key="3">
    <source>
        <dbReference type="PROSITE" id="PS51194"/>
    </source>
</evidence>
<feature type="domain" description="PLD phosphodiesterase" evidence="1">
    <location>
        <begin position="119"/>
        <end position="144"/>
    </location>
</feature>
<keyword evidence="4" id="KW-0378">Hydrolase</keyword>
<name>A0ABQ5JLX4_9LACO</name>
<dbReference type="InterPro" id="IPR025202">
    <property type="entry name" value="PLD-like_dom"/>
</dbReference>
<dbReference type="Pfam" id="PF00271">
    <property type="entry name" value="Helicase_C"/>
    <property type="match status" value="1"/>
</dbReference>
<reference evidence="4" key="1">
    <citation type="journal article" date="2022" name="Int. J. Syst. Evol. Microbiol.">
        <title>A novel species of lactic acid bacteria, Ligilactobacillus pabuli sp. nov., isolated from alfalfa silage.</title>
        <authorList>
            <person name="Tohno M."/>
            <person name="Tanizawa Y."/>
            <person name="Sawada H."/>
            <person name="Sakamoto M."/>
            <person name="Ohkuma M."/>
            <person name="Kobayashi H."/>
        </authorList>
    </citation>
    <scope>NUCLEOTIDE SEQUENCE</scope>
    <source>
        <strain evidence="4">AF129</strain>
    </source>
</reference>
<dbReference type="Pfam" id="PF26350">
    <property type="entry name" value="DUF8090"/>
    <property type="match status" value="1"/>
</dbReference>
<keyword evidence="4" id="KW-0547">Nucleotide-binding</keyword>
<dbReference type="Proteomes" id="UP001055149">
    <property type="component" value="Unassembled WGS sequence"/>
</dbReference>
<dbReference type="InterPro" id="IPR021835">
    <property type="entry name" value="DUF3427"/>
</dbReference>
<evidence type="ECO:0000313" key="4">
    <source>
        <dbReference type="EMBL" id="GKS81581.1"/>
    </source>
</evidence>
<dbReference type="SMART" id="SM00490">
    <property type="entry name" value="HELICc"/>
    <property type="match status" value="1"/>
</dbReference>
<comment type="caution">
    <text evidence="4">The sequence shown here is derived from an EMBL/GenBank/DDBJ whole genome shotgun (WGS) entry which is preliminary data.</text>
</comment>
<dbReference type="GO" id="GO:0004386">
    <property type="term" value="F:helicase activity"/>
    <property type="evidence" value="ECO:0007669"/>
    <property type="project" value="UniProtKB-KW"/>
</dbReference>
<dbReference type="SUPFAM" id="SSF52540">
    <property type="entry name" value="P-loop containing nucleoside triphosphate hydrolases"/>
    <property type="match status" value="1"/>
</dbReference>
<dbReference type="CDD" id="cd18799">
    <property type="entry name" value="SF2_C_EcoAI-like"/>
    <property type="match status" value="1"/>
</dbReference>
<dbReference type="CDD" id="cd09204">
    <property type="entry name" value="PLDc_N_DEXD_b2"/>
    <property type="match status" value="1"/>
</dbReference>
<dbReference type="PROSITE" id="PS50035">
    <property type="entry name" value="PLD"/>
    <property type="match status" value="1"/>
</dbReference>
<dbReference type="Pfam" id="PF11907">
    <property type="entry name" value="DUF3427"/>
    <property type="match status" value="1"/>
</dbReference>
<dbReference type="PROSITE" id="PS51194">
    <property type="entry name" value="HELICASE_CTER"/>
    <property type="match status" value="1"/>
</dbReference>
<evidence type="ECO:0000259" key="1">
    <source>
        <dbReference type="PROSITE" id="PS50035"/>
    </source>
</evidence>
<dbReference type="EMBL" id="BQXH01000010">
    <property type="protein sequence ID" value="GKS81581.1"/>
    <property type="molecule type" value="Genomic_DNA"/>
</dbReference>
<dbReference type="InterPro" id="IPR050742">
    <property type="entry name" value="Helicase_Restrict-Modif_Enz"/>
</dbReference>
<evidence type="ECO:0000259" key="2">
    <source>
        <dbReference type="PROSITE" id="PS51192"/>
    </source>
</evidence>
<dbReference type="InterPro" id="IPR027417">
    <property type="entry name" value="P-loop_NTPase"/>
</dbReference>
<sequence length="964" mass="109354">MNENQELQQAVLHGLLNQQQYAGNEMLAPKLLVNDEHGTIWEHLLDEFEKCQSFSIAVAFITQDMLTPFKAVMSELAARNVSGNLLTSDYLGFNAPEMFAELLKIPNLSVKITEVSGFHTKGYMFDNGDQQTMIVGSANLTRSAMLSNYEWNLRLTSTSDGALFQQVSQQFKRQWQTAGELTTDWLADYAANYVKPEWRPHQVSGTKKVPAAHPKITPNHMQEQALANLAELRQKEARRALLISATGTGKTYLGAFDVQAFAPRRFLFVVHREQILEAARDSFRNVLGGPATDFGLLSGNMHQKDAKYLFATIQTISKPEVLQQFDPQEFDYLMIDEAHRSGAASYQRLLAYFEPQFTLGMTATPERTDEFDVFKLFDHNIAYEVRLQQALAEDMLCPFHYIGVTDYEADGELIDETSTLSRLVSPQRVQYILQQLDYYGDSSHAPHGLIFCSRQDEAVELAELLTARHHPSQALTNQQTISQRDQAVARLEQGELEYLVTVNIFNEGIDIPCVDQVILLRNTQSSIVFIQQLGRGLRKYPGKDYVTVLDFIGNYKNNYLIPLALHDDHSSSKDRAKRELAFKPILGLSTISFSPIAKERIFAALDAVKLDSLRELKAAFAAGKQRLGRAPLLCDYLAQDSLDPRVFLTNSRVENYAQFLAKVREPVELTTYQDQLLTFVSQELALGKRPHELILLTMLLRQQTVSEEELLGVFEEKGYYYNAQLLNSLDLILGLDFFAIKSGKKLKADDYGGQALVDHDGFNYQLAPAFQAALTDAPDFSRLLNDALECGLKLSEAYDNTQQFTLYRRYTRKDVCRLLNWDKDLSAPMYGYWVGEQECPIFITYRKDEKVMTSRNYQNSLANNTAIRWYTRSPRSLESAEVQRLLAVKANGTPQVKLHIFAKRSDSEGKGYTYLGPATIDRNTVAEETMPTDRPKPKRVVGMNLKFTHPLPYHELKYLTGNQD</sequence>
<dbReference type="InterPro" id="IPR058403">
    <property type="entry name" value="DUF8090"/>
</dbReference>
<dbReference type="Gene3D" id="3.30.870.10">
    <property type="entry name" value="Endonuclease Chain A"/>
    <property type="match status" value="1"/>
</dbReference>
<dbReference type="SMART" id="SM00487">
    <property type="entry name" value="DEXDc"/>
    <property type="match status" value="1"/>
</dbReference>
<protein>
    <submittedName>
        <fullName evidence="4">DNA helicase</fullName>
    </submittedName>
</protein>
<dbReference type="SUPFAM" id="SSF56024">
    <property type="entry name" value="Phospholipase D/nuclease"/>
    <property type="match status" value="1"/>
</dbReference>
<dbReference type="PANTHER" id="PTHR47396:SF1">
    <property type="entry name" value="ATP-DEPENDENT HELICASE IRC3-RELATED"/>
    <property type="match status" value="1"/>
</dbReference>
<feature type="domain" description="Helicase ATP-binding" evidence="2">
    <location>
        <begin position="231"/>
        <end position="383"/>
    </location>
</feature>
<keyword evidence="4" id="KW-0067">ATP-binding</keyword>
<dbReference type="Gene3D" id="3.40.50.300">
    <property type="entry name" value="P-loop containing nucleotide triphosphate hydrolases"/>
    <property type="match status" value="2"/>
</dbReference>
<accession>A0ABQ5JLX4</accession>
<dbReference type="PROSITE" id="PS51192">
    <property type="entry name" value="HELICASE_ATP_BIND_1"/>
    <property type="match status" value="1"/>
</dbReference>
<keyword evidence="4" id="KW-0347">Helicase</keyword>
<evidence type="ECO:0000313" key="5">
    <source>
        <dbReference type="Proteomes" id="UP001055149"/>
    </source>
</evidence>
<dbReference type="PANTHER" id="PTHR47396">
    <property type="entry name" value="TYPE I RESTRICTION ENZYME ECOKI R PROTEIN"/>
    <property type="match status" value="1"/>
</dbReference>
<proteinExistence type="predicted"/>